<dbReference type="Proteomes" id="UP001385951">
    <property type="component" value="Unassembled WGS sequence"/>
</dbReference>
<evidence type="ECO:0000256" key="5">
    <source>
        <dbReference type="ARBA" id="ARBA00023004"/>
    </source>
</evidence>
<name>A0AAW0FLJ2_9APHY</name>
<organism evidence="7 8">
    <name type="scientific">Cerrena zonata</name>
    <dbReference type="NCBI Taxonomy" id="2478898"/>
    <lineage>
        <taxon>Eukaryota</taxon>
        <taxon>Fungi</taxon>
        <taxon>Dikarya</taxon>
        <taxon>Basidiomycota</taxon>
        <taxon>Agaricomycotina</taxon>
        <taxon>Agaricomycetes</taxon>
        <taxon>Polyporales</taxon>
        <taxon>Cerrenaceae</taxon>
        <taxon>Cerrena</taxon>
    </lineage>
</organism>
<evidence type="ECO:0000256" key="4">
    <source>
        <dbReference type="ARBA" id="ARBA00023002"/>
    </source>
</evidence>
<keyword evidence="4" id="KW-0560">Oxidoreductase</keyword>
<keyword evidence="8" id="KW-1185">Reference proteome</keyword>
<keyword evidence="3" id="KW-0223">Dioxygenase</keyword>
<accession>A0AAW0FLJ2</accession>
<comment type="caution">
    <text evidence="7">The sequence shown here is derived from an EMBL/GenBank/DDBJ whole genome shotgun (WGS) entry which is preliminary data.</text>
</comment>
<dbReference type="Gene3D" id="3.60.130.30">
    <property type="match status" value="1"/>
</dbReference>
<comment type="cofactor">
    <cofactor evidence="1">
        <name>Fe(2+)</name>
        <dbReference type="ChEBI" id="CHEBI:29033"/>
    </cofactor>
</comment>
<reference evidence="7 8" key="1">
    <citation type="submission" date="2022-09" db="EMBL/GenBank/DDBJ databases">
        <authorList>
            <person name="Palmer J.M."/>
        </authorList>
    </citation>
    <scope>NUCLEOTIDE SEQUENCE [LARGE SCALE GENOMIC DNA]</scope>
    <source>
        <strain evidence="7 8">DSM 7382</strain>
    </source>
</reference>
<dbReference type="EMBL" id="JASBNA010000040">
    <property type="protein sequence ID" value="KAK7681501.1"/>
    <property type="molecule type" value="Genomic_DNA"/>
</dbReference>
<protein>
    <recommendedName>
        <fullName evidence="6">2OGFeDO JBP1/TET oxygenase domain-containing protein</fullName>
    </recommendedName>
</protein>
<dbReference type="AlphaFoldDB" id="A0AAW0FLJ2"/>
<evidence type="ECO:0000313" key="7">
    <source>
        <dbReference type="EMBL" id="KAK7681501.1"/>
    </source>
</evidence>
<proteinExistence type="predicted"/>
<gene>
    <name evidence="7" type="ORF">QCA50_015233</name>
</gene>
<keyword evidence="5" id="KW-0408">Iron</keyword>
<evidence type="ECO:0000256" key="2">
    <source>
        <dbReference type="ARBA" id="ARBA00022723"/>
    </source>
</evidence>
<evidence type="ECO:0000256" key="3">
    <source>
        <dbReference type="ARBA" id="ARBA00022964"/>
    </source>
</evidence>
<dbReference type="GO" id="GO:0046872">
    <property type="term" value="F:metal ion binding"/>
    <property type="evidence" value="ECO:0007669"/>
    <property type="project" value="UniProtKB-KW"/>
</dbReference>
<feature type="domain" description="2OGFeDO JBP1/TET oxygenase" evidence="6">
    <location>
        <begin position="221"/>
        <end position="348"/>
    </location>
</feature>
<sequence length="391" mass="44502">MDDTGPNSFQMMHQTSTYMLQCYTTLLHATTHGDDYHRPGKPSHLSEEFTADCHSVISMMVRAFLNPVPTTWDVANYCHDLAQIGTSLGRKGKKEAKLWKRYPWVDSCIRSISSARTVVDCYGRIMTWILPDILPVRMQEMLYNATVDINNDLAGGPDVKNPGCSWRLDPSLFTRTSDNDPIGVLNFSPAWFMNGWEGKHEGLATSPFLRSPRGRQWVQGVSEVGMLLSGVLRIMHPDQYRMMYETQKAIATDSRFEASISNWPFIFNATTIVANRRCRLHRDTRGSMQLFDLLVSVGRYQNAPFFLHPAGLQIPNSPGTIVAFSGKAFPHGVAKANGSRVCHAFYMRQSLQIFTKVRPSEWMKQEVYRQWVGPVQSDRLRDMHTNPFELL</sequence>
<dbReference type="InterPro" id="IPR024779">
    <property type="entry name" value="2OGFeDO_JBP1/TET_oxygenase_dom"/>
</dbReference>
<dbReference type="Pfam" id="PF12851">
    <property type="entry name" value="Tet_JBP"/>
    <property type="match status" value="1"/>
</dbReference>
<evidence type="ECO:0000259" key="6">
    <source>
        <dbReference type="Pfam" id="PF12851"/>
    </source>
</evidence>
<evidence type="ECO:0000256" key="1">
    <source>
        <dbReference type="ARBA" id="ARBA00001954"/>
    </source>
</evidence>
<evidence type="ECO:0000313" key="8">
    <source>
        <dbReference type="Proteomes" id="UP001385951"/>
    </source>
</evidence>
<dbReference type="GO" id="GO:0051213">
    <property type="term" value="F:dioxygenase activity"/>
    <property type="evidence" value="ECO:0007669"/>
    <property type="project" value="UniProtKB-KW"/>
</dbReference>
<keyword evidence="2" id="KW-0479">Metal-binding</keyword>